<dbReference type="Gene3D" id="3.40.50.1110">
    <property type="entry name" value="SGNH hydrolase"/>
    <property type="match status" value="1"/>
</dbReference>
<dbReference type="PANTHER" id="PTHR30383:SF29">
    <property type="entry name" value="SGNH HYDROLASE-TYPE ESTERASE DOMAIN-CONTAINING PROTEIN"/>
    <property type="match status" value="1"/>
</dbReference>
<reference evidence="2 3" key="1">
    <citation type="journal article" date="2015" name="Microbes Environ.">
        <title>Distribution and evolution of nitrogen fixation genes in the phylum bacteroidetes.</title>
        <authorList>
            <person name="Inoue J."/>
            <person name="Oshima K."/>
            <person name="Suda W."/>
            <person name="Sakamoto M."/>
            <person name="Iino T."/>
            <person name="Noda S."/>
            <person name="Hongoh Y."/>
            <person name="Hattori M."/>
            <person name="Ohkuma M."/>
        </authorList>
    </citation>
    <scope>NUCLEOTIDE SEQUENCE [LARGE SCALE GENOMIC DNA]</scope>
    <source>
        <strain evidence="2 3">JCM 15093</strain>
    </source>
</reference>
<dbReference type="InterPro" id="IPR013830">
    <property type="entry name" value="SGNH_hydro"/>
</dbReference>
<dbReference type="AlphaFoldDB" id="A0A069DCH1"/>
<dbReference type="CDD" id="cd01825">
    <property type="entry name" value="SGNH_hydrolase_peri1"/>
    <property type="match status" value="1"/>
</dbReference>
<accession>A0A069DCH1</accession>
<comment type="caution">
    <text evidence="2">The sequence shown here is derived from an EMBL/GenBank/DDBJ whole genome shotgun (WGS) entry which is preliminary data.</text>
</comment>
<dbReference type="OrthoDB" id="9764375at2"/>
<dbReference type="SUPFAM" id="SSF52266">
    <property type="entry name" value="SGNH hydrolase"/>
    <property type="match status" value="1"/>
</dbReference>
<sequence>MDTSNINGGKIMLSSFRIKCLLCLLLYASGMSSQDKLPQKAARNLISRIPKPALKVKWPADTIPYTQLLPEIFRNVKSNEIVDSTDVLEPVMKQLQEMRLDMEVDTFRILHIGDSHVRGHIYPQSAGLVLTQEFHSLLYYDMGVNGATCLTFTHPARISAIVEAKPSLLILSFGTNESHGKGYKTNVHYNQMHELIELLKDSLPGVPMLLTSPPGSFERRRLSRRRSTYSPNPRTIMAAKTIREYASRNGLAFWDLYAVVGGEQWACKNWDGAKLMRPDHVHYLPEGYTLQGKLLAQAIIKAYNNYVVNRH</sequence>
<dbReference type="InterPro" id="IPR051532">
    <property type="entry name" value="Ester_Hydrolysis_Enzymes"/>
</dbReference>
<dbReference type="Proteomes" id="UP000027601">
    <property type="component" value="Unassembled WGS sequence"/>
</dbReference>
<dbReference type="GO" id="GO:0016788">
    <property type="term" value="F:hydrolase activity, acting on ester bonds"/>
    <property type="evidence" value="ECO:0007669"/>
    <property type="project" value="UniProtKB-ARBA"/>
</dbReference>
<proteinExistence type="predicted"/>
<gene>
    <name evidence="2" type="ORF">JCM15093_3329</name>
</gene>
<evidence type="ECO:0000313" key="3">
    <source>
        <dbReference type="Proteomes" id="UP000027601"/>
    </source>
</evidence>
<keyword evidence="3" id="KW-1185">Reference proteome</keyword>
<name>A0A069DCH1_9BACE</name>
<protein>
    <submittedName>
        <fullName evidence="2">Putative periplasmic protein</fullName>
    </submittedName>
</protein>
<dbReference type="STRING" id="1121097.GCA_000428125_02621"/>
<dbReference type="Pfam" id="PF13472">
    <property type="entry name" value="Lipase_GDSL_2"/>
    <property type="match status" value="1"/>
</dbReference>
<dbReference type="RefSeq" id="WP_027318094.1">
    <property type="nucleotide sequence ID" value="NZ_ATZI01000013.1"/>
</dbReference>
<organism evidence="2 3">
    <name type="scientific">Bacteroides graminisolvens DSM 19988 = JCM 15093</name>
    <dbReference type="NCBI Taxonomy" id="1121097"/>
    <lineage>
        <taxon>Bacteria</taxon>
        <taxon>Pseudomonadati</taxon>
        <taxon>Bacteroidota</taxon>
        <taxon>Bacteroidia</taxon>
        <taxon>Bacteroidales</taxon>
        <taxon>Bacteroidaceae</taxon>
        <taxon>Bacteroides</taxon>
    </lineage>
</organism>
<evidence type="ECO:0000313" key="2">
    <source>
        <dbReference type="EMBL" id="GAK38034.1"/>
    </source>
</evidence>
<evidence type="ECO:0000259" key="1">
    <source>
        <dbReference type="Pfam" id="PF13472"/>
    </source>
</evidence>
<dbReference type="EMBL" id="BAJS01000036">
    <property type="protein sequence ID" value="GAK38034.1"/>
    <property type="molecule type" value="Genomic_DNA"/>
</dbReference>
<dbReference type="eggNOG" id="COG2755">
    <property type="taxonomic scope" value="Bacteria"/>
</dbReference>
<feature type="domain" description="SGNH hydrolase-type esterase" evidence="1">
    <location>
        <begin position="112"/>
        <end position="289"/>
    </location>
</feature>
<dbReference type="PANTHER" id="PTHR30383">
    <property type="entry name" value="THIOESTERASE 1/PROTEASE 1/LYSOPHOSPHOLIPASE L1"/>
    <property type="match status" value="1"/>
</dbReference>
<dbReference type="InterPro" id="IPR036514">
    <property type="entry name" value="SGNH_hydro_sf"/>
</dbReference>